<dbReference type="EMBL" id="VSSQ01031983">
    <property type="protein sequence ID" value="MPM83096.1"/>
    <property type="molecule type" value="Genomic_DNA"/>
</dbReference>
<dbReference type="PANTHER" id="PTHR45138">
    <property type="entry name" value="REGULATORY COMPONENTS OF SENSORY TRANSDUCTION SYSTEM"/>
    <property type="match status" value="1"/>
</dbReference>
<dbReference type="InterPro" id="IPR050469">
    <property type="entry name" value="Diguanylate_Cyclase"/>
</dbReference>
<protein>
    <submittedName>
        <fullName evidence="2">Phytochrome-like protein cph2</fullName>
    </submittedName>
</protein>
<proteinExistence type="predicted"/>
<dbReference type="GO" id="GO:0052621">
    <property type="term" value="F:diguanylate cyclase activity"/>
    <property type="evidence" value="ECO:0007669"/>
    <property type="project" value="TreeGrafter"/>
</dbReference>
<dbReference type="SMART" id="SM00267">
    <property type="entry name" value="GGDEF"/>
    <property type="match status" value="1"/>
</dbReference>
<dbReference type="InterPro" id="IPR043128">
    <property type="entry name" value="Rev_trsase/Diguanyl_cyclase"/>
</dbReference>
<sequence>MARAVTEATRRTTDLVARYGGEELAVLLPDTDVEGTCLIAAQVVEAVSALALEHAASDVAAHVSVSVGAVSRIPEAPDAAGGLLADADAALYRAKAGGRCRWVLADDSA</sequence>
<name>A0A645D0Z6_9ZZZZ</name>
<feature type="domain" description="GGDEF" evidence="1">
    <location>
        <begin position="1"/>
        <end position="107"/>
    </location>
</feature>
<dbReference type="NCBIfam" id="TIGR00254">
    <property type="entry name" value="GGDEF"/>
    <property type="match status" value="1"/>
</dbReference>
<dbReference type="Gene3D" id="3.30.70.270">
    <property type="match status" value="1"/>
</dbReference>
<dbReference type="GO" id="GO:0043709">
    <property type="term" value="P:cell adhesion involved in single-species biofilm formation"/>
    <property type="evidence" value="ECO:0007669"/>
    <property type="project" value="TreeGrafter"/>
</dbReference>
<gene>
    <name evidence="2" type="primary">cph2_13</name>
    <name evidence="2" type="ORF">SDC9_130159</name>
</gene>
<accession>A0A645D0Z6</accession>
<evidence type="ECO:0000259" key="1">
    <source>
        <dbReference type="PROSITE" id="PS50887"/>
    </source>
</evidence>
<dbReference type="AlphaFoldDB" id="A0A645D0Z6"/>
<dbReference type="PANTHER" id="PTHR45138:SF9">
    <property type="entry name" value="DIGUANYLATE CYCLASE DGCM-RELATED"/>
    <property type="match status" value="1"/>
</dbReference>
<dbReference type="GO" id="GO:0005886">
    <property type="term" value="C:plasma membrane"/>
    <property type="evidence" value="ECO:0007669"/>
    <property type="project" value="TreeGrafter"/>
</dbReference>
<dbReference type="PROSITE" id="PS50887">
    <property type="entry name" value="GGDEF"/>
    <property type="match status" value="1"/>
</dbReference>
<dbReference type="InterPro" id="IPR029787">
    <property type="entry name" value="Nucleotide_cyclase"/>
</dbReference>
<dbReference type="CDD" id="cd01949">
    <property type="entry name" value="GGDEF"/>
    <property type="match status" value="1"/>
</dbReference>
<organism evidence="2">
    <name type="scientific">bioreactor metagenome</name>
    <dbReference type="NCBI Taxonomy" id="1076179"/>
    <lineage>
        <taxon>unclassified sequences</taxon>
        <taxon>metagenomes</taxon>
        <taxon>ecological metagenomes</taxon>
    </lineage>
</organism>
<dbReference type="SUPFAM" id="SSF55073">
    <property type="entry name" value="Nucleotide cyclase"/>
    <property type="match status" value="1"/>
</dbReference>
<evidence type="ECO:0000313" key="2">
    <source>
        <dbReference type="EMBL" id="MPM83096.1"/>
    </source>
</evidence>
<dbReference type="GO" id="GO:1902201">
    <property type="term" value="P:negative regulation of bacterial-type flagellum-dependent cell motility"/>
    <property type="evidence" value="ECO:0007669"/>
    <property type="project" value="TreeGrafter"/>
</dbReference>
<reference evidence="2" key="1">
    <citation type="submission" date="2019-08" db="EMBL/GenBank/DDBJ databases">
        <authorList>
            <person name="Kucharzyk K."/>
            <person name="Murdoch R.W."/>
            <person name="Higgins S."/>
            <person name="Loffler F."/>
        </authorList>
    </citation>
    <scope>NUCLEOTIDE SEQUENCE</scope>
</reference>
<comment type="caution">
    <text evidence="2">The sequence shown here is derived from an EMBL/GenBank/DDBJ whole genome shotgun (WGS) entry which is preliminary data.</text>
</comment>
<dbReference type="Pfam" id="PF00990">
    <property type="entry name" value="GGDEF"/>
    <property type="match status" value="1"/>
</dbReference>
<dbReference type="InterPro" id="IPR000160">
    <property type="entry name" value="GGDEF_dom"/>
</dbReference>